<dbReference type="EMBL" id="FNXB01000035">
    <property type="protein sequence ID" value="SEI13650.1"/>
    <property type="molecule type" value="Genomic_DNA"/>
</dbReference>
<evidence type="ECO:0000313" key="8">
    <source>
        <dbReference type="Proteomes" id="UP000183063"/>
    </source>
</evidence>
<evidence type="ECO:0000256" key="4">
    <source>
        <dbReference type="SAM" id="MobiDB-lite"/>
    </source>
</evidence>
<reference evidence="7 9" key="3">
    <citation type="submission" date="2016-10" db="EMBL/GenBank/DDBJ databases">
        <authorList>
            <person name="Varghese N."/>
            <person name="Submissions S."/>
        </authorList>
    </citation>
    <scope>NUCLEOTIDE SEQUENCE [LARGE SCALE GENOMIC DNA]</scope>
    <source>
        <strain evidence="7 9">CGMCC 1.7071</strain>
    </source>
</reference>
<gene>
    <name evidence="6" type="primary">yodB_1</name>
    <name evidence="6" type="ORF">RTCCBAU85039_4969</name>
    <name evidence="7" type="ORF">SAMN05216228_102645</name>
</gene>
<evidence type="ECO:0000256" key="2">
    <source>
        <dbReference type="ARBA" id="ARBA00023125"/>
    </source>
</evidence>
<evidence type="ECO:0000313" key="7">
    <source>
        <dbReference type="EMBL" id="SEO82478.1"/>
    </source>
</evidence>
<dbReference type="SUPFAM" id="SSF46785">
    <property type="entry name" value="Winged helix' DNA-binding domain"/>
    <property type="match status" value="1"/>
</dbReference>
<feature type="domain" description="HTH hxlR-type" evidence="5">
    <location>
        <begin position="9"/>
        <end position="109"/>
    </location>
</feature>
<accession>A0A1H8SVU7</accession>
<keyword evidence="1" id="KW-0805">Transcription regulation</keyword>
<dbReference type="InterPro" id="IPR036390">
    <property type="entry name" value="WH_DNA-bd_sf"/>
</dbReference>
<sequence length="190" mass="21697">MDDAYRSGCPINLTLEVLGDRWSLLVIRDIMFGNRRHFRELLQHSEERIASNILADRLRRLVDRGLLTREVDPTHKQKAIYSLTEMAIQLVPIFAHMGAWGRRHLPVSEELSIRAELLETGGAELWEEFMDELRATHCGKKLPAGTTSVLARLTEAYFDVVARNRHDQSLRNTTLAPQPVTSARKTESKP</sequence>
<dbReference type="Proteomes" id="UP000198939">
    <property type="component" value="Unassembled WGS sequence"/>
</dbReference>
<reference evidence="6" key="2">
    <citation type="submission" date="2016-10" db="EMBL/GenBank/DDBJ databases">
        <authorList>
            <person name="de Groot N.N."/>
        </authorList>
    </citation>
    <scope>NUCLEOTIDE SEQUENCE [LARGE SCALE GENOMIC DNA]</scope>
    <source>
        <strain evidence="6">CCBAU85039</strain>
    </source>
</reference>
<dbReference type="PROSITE" id="PS51118">
    <property type="entry name" value="HTH_HXLR"/>
    <property type="match status" value="1"/>
</dbReference>
<dbReference type="STRING" id="501024.RTCCBAU85039_4969"/>
<dbReference type="PANTHER" id="PTHR33204">
    <property type="entry name" value="TRANSCRIPTIONAL REGULATOR, MARR FAMILY"/>
    <property type="match status" value="1"/>
</dbReference>
<dbReference type="InterPro" id="IPR036388">
    <property type="entry name" value="WH-like_DNA-bd_sf"/>
</dbReference>
<proteinExistence type="predicted"/>
<evidence type="ECO:0000256" key="1">
    <source>
        <dbReference type="ARBA" id="ARBA00023015"/>
    </source>
</evidence>
<dbReference type="Proteomes" id="UP000183063">
    <property type="component" value="Unassembled WGS sequence"/>
</dbReference>
<dbReference type="EMBL" id="FOCV01000026">
    <property type="protein sequence ID" value="SEO82478.1"/>
    <property type="molecule type" value="Genomic_DNA"/>
</dbReference>
<evidence type="ECO:0000256" key="3">
    <source>
        <dbReference type="ARBA" id="ARBA00023163"/>
    </source>
</evidence>
<dbReference type="GO" id="GO:0003677">
    <property type="term" value="F:DNA binding"/>
    <property type="evidence" value="ECO:0007669"/>
    <property type="project" value="UniProtKB-KW"/>
</dbReference>
<evidence type="ECO:0000313" key="6">
    <source>
        <dbReference type="EMBL" id="SEI13650.1"/>
    </source>
</evidence>
<reference evidence="8" key="1">
    <citation type="submission" date="2016-10" db="EMBL/GenBank/DDBJ databases">
        <authorList>
            <person name="Wibberg D."/>
        </authorList>
    </citation>
    <scope>NUCLEOTIDE SEQUENCE [LARGE SCALE GENOMIC DNA]</scope>
</reference>
<dbReference type="RefSeq" id="WP_244541406.1">
    <property type="nucleotide sequence ID" value="NZ_FNXB01000035.1"/>
</dbReference>
<name>A0A1H8SVU7_9HYPH</name>
<dbReference type="AlphaFoldDB" id="A0A1H8SVU7"/>
<protein>
    <submittedName>
        <fullName evidence="6">HTH-type transcriptional regulator YodB</fullName>
    </submittedName>
    <submittedName>
        <fullName evidence="7">Transcriptional regulator, HxlR family</fullName>
    </submittedName>
</protein>
<dbReference type="Gene3D" id="1.10.10.10">
    <property type="entry name" value="Winged helix-like DNA-binding domain superfamily/Winged helix DNA-binding domain"/>
    <property type="match status" value="1"/>
</dbReference>
<keyword evidence="3" id="KW-0804">Transcription</keyword>
<feature type="compositionally biased region" description="Polar residues" evidence="4">
    <location>
        <begin position="170"/>
        <end position="183"/>
    </location>
</feature>
<keyword evidence="9" id="KW-1185">Reference proteome</keyword>
<dbReference type="PANTHER" id="PTHR33204:SF18">
    <property type="entry name" value="TRANSCRIPTIONAL REGULATORY PROTEIN"/>
    <property type="match status" value="1"/>
</dbReference>
<evidence type="ECO:0000313" key="9">
    <source>
        <dbReference type="Proteomes" id="UP000198939"/>
    </source>
</evidence>
<organism evidence="6 8">
    <name type="scientific">Rhizobium tibeticum</name>
    <dbReference type="NCBI Taxonomy" id="501024"/>
    <lineage>
        <taxon>Bacteria</taxon>
        <taxon>Pseudomonadati</taxon>
        <taxon>Pseudomonadota</taxon>
        <taxon>Alphaproteobacteria</taxon>
        <taxon>Hyphomicrobiales</taxon>
        <taxon>Rhizobiaceae</taxon>
        <taxon>Rhizobium/Agrobacterium group</taxon>
        <taxon>Rhizobium</taxon>
    </lineage>
</organism>
<keyword evidence="2" id="KW-0238">DNA-binding</keyword>
<dbReference type="InterPro" id="IPR002577">
    <property type="entry name" value="HTH_HxlR"/>
</dbReference>
<feature type="region of interest" description="Disordered" evidence="4">
    <location>
        <begin position="169"/>
        <end position="190"/>
    </location>
</feature>
<dbReference type="Pfam" id="PF01638">
    <property type="entry name" value="HxlR"/>
    <property type="match status" value="1"/>
</dbReference>
<evidence type="ECO:0000259" key="5">
    <source>
        <dbReference type="PROSITE" id="PS51118"/>
    </source>
</evidence>